<dbReference type="AlphaFoldDB" id="A0A9N9JMR6"/>
<organism evidence="2 3">
    <name type="scientific">Dentiscutata erythropus</name>
    <dbReference type="NCBI Taxonomy" id="1348616"/>
    <lineage>
        <taxon>Eukaryota</taxon>
        <taxon>Fungi</taxon>
        <taxon>Fungi incertae sedis</taxon>
        <taxon>Mucoromycota</taxon>
        <taxon>Glomeromycotina</taxon>
        <taxon>Glomeromycetes</taxon>
        <taxon>Diversisporales</taxon>
        <taxon>Gigasporaceae</taxon>
        <taxon>Dentiscutata</taxon>
    </lineage>
</organism>
<dbReference type="EMBL" id="CAJVPY010026103">
    <property type="protein sequence ID" value="CAG8789244.1"/>
    <property type="molecule type" value="Genomic_DNA"/>
</dbReference>
<evidence type="ECO:0000313" key="2">
    <source>
        <dbReference type="EMBL" id="CAG8789244.1"/>
    </source>
</evidence>
<feature type="coiled-coil region" evidence="1">
    <location>
        <begin position="25"/>
        <end position="52"/>
    </location>
</feature>
<evidence type="ECO:0000313" key="3">
    <source>
        <dbReference type="Proteomes" id="UP000789405"/>
    </source>
</evidence>
<feature type="non-terminal residue" evidence="2">
    <location>
        <position position="61"/>
    </location>
</feature>
<protein>
    <submittedName>
        <fullName evidence="2">22513_t:CDS:1</fullName>
    </submittedName>
</protein>
<feature type="non-terminal residue" evidence="2">
    <location>
        <position position="1"/>
    </location>
</feature>
<reference evidence="2" key="1">
    <citation type="submission" date="2021-06" db="EMBL/GenBank/DDBJ databases">
        <authorList>
            <person name="Kallberg Y."/>
            <person name="Tangrot J."/>
            <person name="Rosling A."/>
        </authorList>
    </citation>
    <scope>NUCLEOTIDE SEQUENCE</scope>
    <source>
        <strain evidence="2">MA453B</strain>
    </source>
</reference>
<comment type="caution">
    <text evidence="2">The sequence shown here is derived from an EMBL/GenBank/DDBJ whole genome shotgun (WGS) entry which is preliminary data.</text>
</comment>
<accession>A0A9N9JMR6</accession>
<keyword evidence="3" id="KW-1185">Reference proteome</keyword>
<proteinExistence type="predicted"/>
<dbReference type="Proteomes" id="UP000789405">
    <property type="component" value="Unassembled WGS sequence"/>
</dbReference>
<sequence>SAPADLTAAIETARFWKTEKFITTETDTKDVIAQLINQIAKLKNEIIKVIEMIKIEVKVEV</sequence>
<name>A0A9N9JMR6_9GLOM</name>
<gene>
    <name evidence="2" type="ORF">DERYTH_LOCUS21068</name>
</gene>
<keyword evidence="1" id="KW-0175">Coiled coil</keyword>
<evidence type="ECO:0000256" key="1">
    <source>
        <dbReference type="SAM" id="Coils"/>
    </source>
</evidence>